<evidence type="ECO:0000256" key="13">
    <source>
        <dbReference type="ARBA" id="ARBA00023204"/>
    </source>
</evidence>
<dbReference type="EMBL" id="CP042829">
    <property type="protein sequence ID" value="QFG03826.1"/>
    <property type="molecule type" value="Genomic_DNA"/>
</dbReference>
<keyword evidence="11 16" id="KW-0239">DNA-directed DNA polymerase</keyword>
<dbReference type="InterPro" id="IPR001098">
    <property type="entry name" value="DNA-dir_DNA_pol_A_palm_dom"/>
</dbReference>
<dbReference type="CDD" id="cd09898">
    <property type="entry name" value="H3TH_53EXO"/>
    <property type="match status" value="1"/>
</dbReference>
<dbReference type="InterPro" id="IPR036279">
    <property type="entry name" value="5-3_exonuclease_C_sf"/>
</dbReference>
<dbReference type="SUPFAM" id="SSF47807">
    <property type="entry name" value="5' to 3' exonuclease, C-terminal subdomain"/>
    <property type="match status" value="1"/>
</dbReference>
<evidence type="ECO:0000256" key="10">
    <source>
        <dbReference type="ARBA" id="ARBA00022839"/>
    </source>
</evidence>
<reference evidence="20 21" key="2">
    <citation type="submission" date="2019-10" db="EMBL/GenBank/DDBJ databases">
        <title>Thermopilla bonchosmolovskayae gen. nov., sp. nov., a moderately thermophilic Chloroflexi bacterium from a Chukotka hot spring (Arctic, Russia), representing a novel classis Thermopillaia, which include previously uncultivated lineage OLB14.</title>
        <authorList>
            <person name="Kochetkova T.V."/>
            <person name="Zayulina K.S."/>
            <person name="Zhigarkov V.S."/>
            <person name="Minaev N.V."/>
            <person name="Novikov A."/>
            <person name="Toshchakov S.V."/>
            <person name="Elcheninov A.G."/>
            <person name="Kublanov I.V."/>
        </authorList>
    </citation>
    <scope>NUCLEOTIDE SEQUENCE [LARGE SCALE GENOMIC DNA]</scope>
    <source>
        <strain evidence="20 21">3753O</strain>
    </source>
</reference>
<evidence type="ECO:0000256" key="15">
    <source>
        <dbReference type="NCBIfam" id="TIGR00593"/>
    </source>
</evidence>
<dbReference type="PRINTS" id="PR00868">
    <property type="entry name" value="DNAPOLI"/>
</dbReference>
<dbReference type="InterPro" id="IPR019760">
    <property type="entry name" value="DNA-dir_DNA_pol_A_CS"/>
</dbReference>
<dbReference type="Proteomes" id="UP000326331">
    <property type="component" value="Chromosome"/>
</dbReference>
<keyword evidence="8 16" id="KW-0227">DNA damage</keyword>
<dbReference type="InterPro" id="IPR020045">
    <property type="entry name" value="DNA_polI_H3TH"/>
</dbReference>
<evidence type="ECO:0000256" key="16">
    <source>
        <dbReference type="RuleBase" id="RU004460"/>
    </source>
</evidence>
<dbReference type="Gene3D" id="3.30.420.10">
    <property type="entry name" value="Ribonuclease H-like superfamily/Ribonuclease H"/>
    <property type="match status" value="1"/>
</dbReference>
<evidence type="ECO:0000256" key="5">
    <source>
        <dbReference type="ARBA" id="ARBA00022695"/>
    </source>
</evidence>
<keyword evidence="10 16" id="KW-0269">Exonuclease</keyword>
<dbReference type="InterPro" id="IPR002421">
    <property type="entry name" value="5-3_exonuclease"/>
</dbReference>
<dbReference type="CDD" id="cd08637">
    <property type="entry name" value="DNA_pol_A_pol_I_C"/>
    <property type="match status" value="1"/>
</dbReference>
<evidence type="ECO:0000313" key="20">
    <source>
        <dbReference type="EMBL" id="QFG03826.1"/>
    </source>
</evidence>
<dbReference type="InterPro" id="IPR029060">
    <property type="entry name" value="PIN-like_dom_sf"/>
</dbReference>
<dbReference type="InterPro" id="IPR043502">
    <property type="entry name" value="DNA/RNA_pol_sf"/>
</dbReference>
<evidence type="ECO:0000313" key="21">
    <source>
        <dbReference type="Proteomes" id="UP000326331"/>
    </source>
</evidence>
<evidence type="ECO:0000256" key="8">
    <source>
        <dbReference type="ARBA" id="ARBA00022763"/>
    </source>
</evidence>
<dbReference type="InterPro" id="IPR012337">
    <property type="entry name" value="RNaseH-like_sf"/>
</dbReference>
<evidence type="ECO:0000256" key="1">
    <source>
        <dbReference type="ARBA" id="ARBA00007705"/>
    </source>
</evidence>
<keyword evidence="13 16" id="KW-0234">DNA repair</keyword>
<dbReference type="SUPFAM" id="SSF53098">
    <property type="entry name" value="Ribonuclease H-like"/>
    <property type="match status" value="1"/>
</dbReference>
<feature type="domain" description="3'-5' exonuclease" evidence="17">
    <location>
        <begin position="331"/>
        <end position="518"/>
    </location>
</feature>
<evidence type="ECO:0000259" key="19">
    <source>
        <dbReference type="SMART" id="SM00482"/>
    </source>
</evidence>
<keyword evidence="9 16" id="KW-0378">Hydrolase</keyword>
<evidence type="ECO:0000256" key="6">
    <source>
        <dbReference type="ARBA" id="ARBA00022705"/>
    </source>
</evidence>
<dbReference type="SMART" id="SM00482">
    <property type="entry name" value="POLAc"/>
    <property type="match status" value="1"/>
</dbReference>
<dbReference type="EC" id="2.7.7.7" evidence="2 15"/>
<dbReference type="PROSITE" id="PS00447">
    <property type="entry name" value="DNA_POLYMERASE_A"/>
    <property type="match status" value="1"/>
</dbReference>
<dbReference type="Pfam" id="PF02739">
    <property type="entry name" value="5_3_exonuc_N"/>
    <property type="match status" value="1"/>
</dbReference>
<dbReference type="Gene3D" id="1.10.150.20">
    <property type="entry name" value="5' to 3' exonuclease, C-terminal subdomain"/>
    <property type="match status" value="2"/>
</dbReference>
<protein>
    <recommendedName>
        <fullName evidence="3 15">DNA polymerase I</fullName>
        <ecNumber evidence="2 15">2.7.7.7</ecNumber>
    </recommendedName>
</protein>
<evidence type="ECO:0000256" key="14">
    <source>
        <dbReference type="ARBA" id="ARBA00049244"/>
    </source>
</evidence>
<comment type="similarity">
    <text evidence="1 16">Belongs to the DNA polymerase type-A family.</text>
</comment>
<accession>A0ABX6C3H3</accession>
<feature type="domain" description="DNA-directed DNA polymerase family A palm" evidence="19">
    <location>
        <begin position="684"/>
        <end position="892"/>
    </location>
</feature>
<comment type="function">
    <text evidence="16">In addition to polymerase activity, this DNA polymerase exhibits 3'-5' and 5'-3' exonuclease activity.</text>
</comment>
<dbReference type="SMART" id="SM00475">
    <property type="entry name" value="53EXOc"/>
    <property type="match status" value="1"/>
</dbReference>
<name>A0ABX6C3H3_9CHLR</name>
<reference evidence="20 21" key="1">
    <citation type="submission" date="2019-08" db="EMBL/GenBank/DDBJ databases">
        <authorList>
            <person name="Toschakov S.V."/>
        </authorList>
    </citation>
    <scope>NUCLEOTIDE SEQUENCE [LARGE SCALE GENOMIC DNA]</scope>
    <source>
        <strain evidence="20 21">3753O</strain>
    </source>
</reference>
<dbReference type="InterPro" id="IPR018320">
    <property type="entry name" value="DNA_polymerase_1"/>
</dbReference>
<keyword evidence="12 16" id="KW-0238">DNA-binding</keyword>
<evidence type="ECO:0000256" key="4">
    <source>
        <dbReference type="ARBA" id="ARBA00022679"/>
    </source>
</evidence>
<keyword evidence="5 16" id="KW-0548">Nucleotidyltransferase</keyword>
<dbReference type="Pfam" id="PF01367">
    <property type="entry name" value="5_3_exonuc"/>
    <property type="match status" value="1"/>
</dbReference>
<dbReference type="CDD" id="cd09859">
    <property type="entry name" value="PIN_53EXO"/>
    <property type="match status" value="1"/>
</dbReference>
<dbReference type="InterPro" id="IPR020046">
    <property type="entry name" value="5-3_exonucl_a-hlix_arch_N"/>
</dbReference>
<proteinExistence type="inferred from homology"/>
<gene>
    <name evidence="16 20" type="primary">polA</name>
    <name evidence="20" type="ORF">Tbon_11150</name>
</gene>
<evidence type="ECO:0000256" key="9">
    <source>
        <dbReference type="ARBA" id="ARBA00022801"/>
    </source>
</evidence>
<dbReference type="SUPFAM" id="SSF56672">
    <property type="entry name" value="DNA/RNA polymerases"/>
    <property type="match status" value="1"/>
</dbReference>
<sequence length="928" mass="103369">MSAPALHRKAPAVTYTWRVPTGSDGKPRLVVLDSHGILYRAFFAFANSDRPLMTSKGELTFAVHGYAETLIRVLDQLRPTHICAAWDAGGRTFRHEASEAYKATRRPAPDELLRQMGRVREMLDAFGIPIYEVPGYEADDVAGTIATKAAALGIETYIATLDTDLVQLLGPNIKLFLFRPFQRDTVEYDEAKAAERWGFSPKYMVDFKALKGDASDNIQGIYGIGEKTAAELIRQFGPIEAIYENIELVRPALKQKLLEGKELAFRNKELVTIHTDLPIEFDLEQCRVGGFDRERIAALFRELEFRVLAQRLDDVLGTRTTAAAAAAEAAYRAVGSRAELEELAATLRAAGSFAAAGISTTGDSSHPLLLGLAFATRPGQAWYVPVGHAPRMDGETRQVKLDDVREVLGPVLADEGLEKTAYGVKYLLHMLDRNGMELAGGRFDVSIAAFLLGETSSSLNALVNERMGIELVSLQSLTGTGRNATALSQASIETVMPYACQQADFALRMREPLAAELRERGQWKLFAEMEMPLVEVLYRMEKVGVAVDLAVLREASRQLGEEAARVEREIYAIVGHEFNIGSPKQLSDVLFGELGLPKTRRTTQGYSTDQRALEGLRHLTPIIDLIFQYRELTKLKSTYADALPATVAEDGRIHTDFQQTVAATGRLSSINPNLQNIPVRTETGRAIRRAFVASYFDDPWLVGADYSQIELRILAHFSGDESLIRAFLEDQDIHRATAATVYGVDPSEVTREMRDTAKMVNFGIAYGMGEFGLASRTGMTRDEAERFIATYYQNYPGIARWQEETLRFTREHGYAETLFGRRRYLPAILSNNYQVRAAAEREAINMPIQGTAADIIKVAMIRVDQELRERGLRSRMILQIHDELIFECPAEEVEAVRELAARVMPASIELKVPLKVDLKQGRNWGEME</sequence>
<dbReference type="PANTHER" id="PTHR10133">
    <property type="entry name" value="DNA POLYMERASE I"/>
    <property type="match status" value="1"/>
</dbReference>
<dbReference type="SMART" id="SM00279">
    <property type="entry name" value="HhH2"/>
    <property type="match status" value="1"/>
</dbReference>
<dbReference type="CDD" id="cd06139">
    <property type="entry name" value="DNA_polA_I_Ecoli_like_exo"/>
    <property type="match status" value="1"/>
</dbReference>
<dbReference type="InterPro" id="IPR008918">
    <property type="entry name" value="HhH2"/>
</dbReference>
<dbReference type="InterPro" id="IPR002562">
    <property type="entry name" value="3'-5'_exonuclease_dom"/>
</dbReference>
<dbReference type="SMART" id="SM00474">
    <property type="entry name" value="35EXOc"/>
    <property type="match status" value="1"/>
</dbReference>
<evidence type="ECO:0000256" key="3">
    <source>
        <dbReference type="ARBA" id="ARBA00020311"/>
    </source>
</evidence>
<comment type="catalytic activity">
    <reaction evidence="14 16">
        <text>DNA(n) + a 2'-deoxyribonucleoside 5'-triphosphate = DNA(n+1) + diphosphate</text>
        <dbReference type="Rhea" id="RHEA:22508"/>
        <dbReference type="Rhea" id="RHEA-COMP:17339"/>
        <dbReference type="Rhea" id="RHEA-COMP:17340"/>
        <dbReference type="ChEBI" id="CHEBI:33019"/>
        <dbReference type="ChEBI" id="CHEBI:61560"/>
        <dbReference type="ChEBI" id="CHEBI:173112"/>
        <dbReference type="EC" id="2.7.7.7"/>
    </reaction>
</comment>
<dbReference type="Gene3D" id="3.40.50.1010">
    <property type="entry name" value="5'-nuclease"/>
    <property type="match status" value="1"/>
</dbReference>
<dbReference type="Gene3D" id="1.20.1060.10">
    <property type="entry name" value="Taq DNA Polymerase, Chain T, domain 4"/>
    <property type="match status" value="1"/>
</dbReference>
<dbReference type="GO" id="GO:0003887">
    <property type="term" value="F:DNA-directed DNA polymerase activity"/>
    <property type="evidence" value="ECO:0007669"/>
    <property type="project" value="UniProtKB-EC"/>
</dbReference>
<evidence type="ECO:0000256" key="11">
    <source>
        <dbReference type="ARBA" id="ARBA00022932"/>
    </source>
</evidence>
<keyword evidence="4 16" id="KW-0808">Transferase</keyword>
<feature type="domain" description="5'-3' exonuclease" evidence="18">
    <location>
        <begin position="25"/>
        <end position="289"/>
    </location>
</feature>
<dbReference type="InterPro" id="IPR002298">
    <property type="entry name" value="DNA_polymerase_A"/>
</dbReference>
<keyword evidence="7" id="KW-0540">Nuclease</keyword>
<keyword evidence="21" id="KW-1185">Reference proteome</keyword>
<dbReference type="NCBIfam" id="TIGR00593">
    <property type="entry name" value="pola"/>
    <property type="match status" value="1"/>
</dbReference>
<dbReference type="Pfam" id="PF01612">
    <property type="entry name" value="DNA_pol_A_exo1"/>
    <property type="match status" value="1"/>
</dbReference>
<dbReference type="PANTHER" id="PTHR10133:SF27">
    <property type="entry name" value="DNA POLYMERASE NU"/>
    <property type="match status" value="1"/>
</dbReference>
<dbReference type="Pfam" id="PF00476">
    <property type="entry name" value="DNA_pol_A"/>
    <property type="match status" value="1"/>
</dbReference>
<dbReference type="SUPFAM" id="SSF88723">
    <property type="entry name" value="PIN domain-like"/>
    <property type="match status" value="1"/>
</dbReference>
<evidence type="ECO:0000256" key="7">
    <source>
        <dbReference type="ARBA" id="ARBA00022722"/>
    </source>
</evidence>
<dbReference type="Gene3D" id="3.30.70.370">
    <property type="match status" value="1"/>
</dbReference>
<evidence type="ECO:0000256" key="12">
    <source>
        <dbReference type="ARBA" id="ARBA00023125"/>
    </source>
</evidence>
<organism evidence="20 21">
    <name type="scientific">Tepidiforma bonchosmolovskayae</name>
    <dbReference type="NCBI Taxonomy" id="2601677"/>
    <lineage>
        <taxon>Bacteria</taxon>
        <taxon>Bacillati</taxon>
        <taxon>Chloroflexota</taxon>
        <taxon>Tepidiformia</taxon>
        <taxon>Tepidiformales</taxon>
        <taxon>Tepidiformaceae</taxon>
        <taxon>Tepidiforma</taxon>
    </lineage>
</organism>
<keyword evidence="6 16" id="KW-0235">DNA replication</keyword>
<dbReference type="InterPro" id="IPR036397">
    <property type="entry name" value="RNaseH_sf"/>
</dbReference>
<dbReference type="NCBIfam" id="NF004397">
    <property type="entry name" value="PRK05755.1"/>
    <property type="match status" value="1"/>
</dbReference>
<evidence type="ECO:0000256" key="2">
    <source>
        <dbReference type="ARBA" id="ARBA00012417"/>
    </source>
</evidence>
<evidence type="ECO:0000259" key="18">
    <source>
        <dbReference type="SMART" id="SM00475"/>
    </source>
</evidence>
<evidence type="ECO:0000259" key="17">
    <source>
        <dbReference type="SMART" id="SM00474"/>
    </source>
</evidence>